<dbReference type="Proteomes" id="UP000326565">
    <property type="component" value="Unassembled WGS sequence"/>
</dbReference>
<name>A0A5N5WTC9_9EURO</name>
<evidence type="ECO:0000256" key="1">
    <source>
        <dbReference type="SAM" id="MobiDB-lite"/>
    </source>
</evidence>
<feature type="signal peptide" evidence="2">
    <location>
        <begin position="1"/>
        <end position="21"/>
    </location>
</feature>
<feature type="region of interest" description="Disordered" evidence="1">
    <location>
        <begin position="88"/>
        <end position="110"/>
    </location>
</feature>
<gene>
    <name evidence="3" type="ORF">BDV29DRAFT_179027</name>
</gene>
<organism evidence="3 4">
    <name type="scientific">Aspergillus leporis</name>
    <dbReference type="NCBI Taxonomy" id="41062"/>
    <lineage>
        <taxon>Eukaryota</taxon>
        <taxon>Fungi</taxon>
        <taxon>Dikarya</taxon>
        <taxon>Ascomycota</taxon>
        <taxon>Pezizomycotina</taxon>
        <taxon>Eurotiomycetes</taxon>
        <taxon>Eurotiomycetidae</taxon>
        <taxon>Eurotiales</taxon>
        <taxon>Aspergillaceae</taxon>
        <taxon>Aspergillus</taxon>
        <taxon>Aspergillus subgen. Circumdati</taxon>
    </lineage>
</organism>
<feature type="compositionally biased region" description="Basic and acidic residues" evidence="1">
    <location>
        <begin position="26"/>
        <end position="51"/>
    </location>
</feature>
<evidence type="ECO:0000313" key="3">
    <source>
        <dbReference type="EMBL" id="KAB8071579.1"/>
    </source>
</evidence>
<feature type="region of interest" description="Disordered" evidence="1">
    <location>
        <begin position="22"/>
        <end position="51"/>
    </location>
</feature>
<keyword evidence="4" id="KW-1185">Reference proteome</keyword>
<feature type="chain" id="PRO_5024872992" evidence="2">
    <location>
        <begin position="22"/>
        <end position="110"/>
    </location>
</feature>
<accession>A0A5N5WTC9</accession>
<evidence type="ECO:0000313" key="4">
    <source>
        <dbReference type="Proteomes" id="UP000326565"/>
    </source>
</evidence>
<evidence type="ECO:0000256" key="2">
    <source>
        <dbReference type="SAM" id="SignalP"/>
    </source>
</evidence>
<proteinExistence type="predicted"/>
<dbReference type="AlphaFoldDB" id="A0A5N5WTC9"/>
<protein>
    <submittedName>
        <fullName evidence="3">Uncharacterized protein</fullName>
    </submittedName>
</protein>
<sequence>MKNTITSLLIVTMSLFPLSLAAPKGTSEDMSKDTSKDTSKGKTDDKPGDEFDKVGYLAYSCAEVSDTYDDFRKCITIEIKSILEGLEIKAGEEEKEEKEKEKKKEEKEKE</sequence>
<dbReference type="EMBL" id="ML732269">
    <property type="protein sequence ID" value="KAB8071579.1"/>
    <property type="molecule type" value="Genomic_DNA"/>
</dbReference>
<dbReference type="OrthoDB" id="10480406at2759"/>
<keyword evidence="2" id="KW-0732">Signal</keyword>
<reference evidence="3 4" key="1">
    <citation type="submission" date="2019-04" db="EMBL/GenBank/DDBJ databases">
        <title>Friends and foes A comparative genomics study of 23 Aspergillus species from section Flavi.</title>
        <authorList>
            <consortium name="DOE Joint Genome Institute"/>
            <person name="Kjaerbolling I."/>
            <person name="Vesth T."/>
            <person name="Frisvad J.C."/>
            <person name="Nybo J.L."/>
            <person name="Theobald S."/>
            <person name="Kildgaard S."/>
            <person name="Isbrandt T."/>
            <person name="Kuo A."/>
            <person name="Sato A."/>
            <person name="Lyhne E.K."/>
            <person name="Kogle M.E."/>
            <person name="Wiebenga A."/>
            <person name="Kun R.S."/>
            <person name="Lubbers R.J."/>
            <person name="Makela M.R."/>
            <person name="Barry K."/>
            <person name="Chovatia M."/>
            <person name="Clum A."/>
            <person name="Daum C."/>
            <person name="Haridas S."/>
            <person name="He G."/>
            <person name="LaButti K."/>
            <person name="Lipzen A."/>
            <person name="Mondo S."/>
            <person name="Riley R."/>
            <person name="Salamov A."/>
            <person name="Simmons B.A."/>
            <person name="Magnuson J.K."/>
            <person name="Henrissat B."/>
            <person name="Mortensen U.H."/>
            <person name="Larsen T.O."/>
            <person name="Devries R.P."/>
            <person name="Grigoriev I.V."/>
            <person name="Machida M."/>
            <person name="Baker S.E."/>
            <person name="Andersen M.R."/>
        </authorList>
    </citation>
    <scope>NUCLEOTIDE SEQUENCE [LARGE SCALE GENOMIC DNA]</scope>
    <source>
        <strain evidence="3 4">CBS 151.66</strain>
    </source>
</reference>